<comment type="similarity">
    <text evidence="1 8">Belongs to the cytochrome P450 family.</text>
</comment>
<reference evidence="9 10" key="1">
    <citation type="journal article" date="2019" name="ACS Chem. Biol.">
        <title>Identification and Mobilization of a Cryptic Antibiotic Biosynthesis Gene Locus from a Human-Pathogenic Nocardia Isolate.</title>
        <authorList>
            <person name="Herisse M."/>
            <person name="Ishida K."/>
            <person name="Porter J.L."/>
            <person name="Howden B."/>
            <person name="Hertweck C."/>
            <person name="Stinear T.P."/>
            <person name="Pidot S.J."/>
        </authorList>
    </citation>
    <scope>NUCLEOTIDE SEQUENCE [LARGE SCALE GENOMIC DNA]</scope>
    <source>
        <strain evidence="9 10">AUSMDU00012715</strain>
    </source>
</reference>
<keyword evidence="5 7" id="KW-0408">Iron</keyword>
<protein>
    <submittedName>
        <fullName evidence="9">Cytochrome P450</fullName>
    </submittedName>
</protein>
<dbReference type="Gene3D" id="1.10.630.10">
    <property type="entry name" value="Cytochrome P450"/>
    <property type="match status" value="1"/>
</dbReference>
<organism evidence="9 10">
    <name type="scientific">Nocardia terpenica</name>
    <dbReference type="NCBI Taxonomy" id="455432"/>
    <lineage>
        <taxon>Bacteria</taxon>
        <taxon>Bacillati</taxon>
        <taxon>Actinomycetota</taxon>
        <taxon>Actinomycetes</taxon>
        <taxon>Mycobacteriales</taxon>
        <taxon>Nocardiaceae</taxon>
        <taxon>Nocardia</taxon>
    </lineage>
</organism>
<dbReference type="PANTHER" id="PTHR24291">
    <property type="entry name" value="CYTOCHROME P450 FAMILY 4"/>
    <property type="match status" value="1"/>
</dbReference>
<dbReference type="CDD" id="cd11049">
    <property type="entry name" value="CYP170A1-like"/>
    <property type="match status" value="1"/>
</dbReference>
<dbReference type="PRINTS" id="PR00463">
    <property type="entry name" value="EP450I"/>
</dbReference>
<dbReference type="InterPro" id="IPR050196">
    <property type="entry name" value="Cytochrome_P450_Monoox"/>
</dbReference>
<comment type="cofactor">
    <cofactor evidence="7">
        <name>heme</name>
        <dbReference type="ChEBI" id="CHEBI:30413"/>
    </cofactor>
</comment>
<keyword evidence="2 7" id="KW-0349">Heme</keyword>
<dbReference type="SUPFAM" id="SSF48264">
    <property type="entry name" value="Cytochrome P450"/>
    <property type="match status" value="1"/>
</dbReference>
<dbReference type="Proteomes" id="UP000500953">
    <property type="component" value="Chromosome"/>
</dbReference>
<dbReference type="GO" id="GO:0004497">
    <property type="term" value="F:monooxygenase activity"/>
    <property type="evidence" value="ECO:0007669"/>
    <property type="project" value="UniProtKB-KW"/>
</dbReference>
<evidence type="ECO:0000256" key="2">
    <source>
        <dbReference type="ARBA" id="ARBA00022617"/>
    </source>
</evidence>
<dbReference type="GO" id="GO:0005506">
    <property type="term" value="F:iron ion binding"/>
    <property type="evidence" value="ECO:0007669"/>
    <property type="project" value="InterPro"/>
</dbReference>
<dbReference type="GO" id="GO:0016705">
    <property type="term" value="F:oxidoreductase activity, acting on paired donors, with incorporation or reduction of molecular oxygen"/>
    <property type="evidence" value="ECO:0007669"/>
    <property type="project" value="InterPro"/>
</dbReference>
<dbReference type="GO" id="GO:0020037">
    <property type="term" value="F:heme binding"/>
    <property type="evidence" value="ECO:0007669"/>
    <property type="project" value="InterPro"/>
</dbReference>
<proteinExistence type="inferred from homology"/>
<feature type="binding site" description="axial binding residue" evidence="7">
    <location>
        <position position="392"/>
    </location>
    <ligand>
        <name>heme</name>
        <dbReference type="ChEBI" id="CHEBI:30413"/>
    </ligand>
    <ligandPart>
        <name>Fe</name>
        <dbReference type="ChEBI" id="CHEBI:18248"/>
    </ligandPart>
</feature>
<accession>A0A6G9ZD84</accession>
<dbReference type="Pfam" id="PF00067">
    <property type="entry name" value="p450"/>
    <property type="match status" value="1"/>
</dbReference>
<dbReference type="InterPro" id="IPR036396">
    <property type="entry name" value="Cyt_P450_sf"/>
</dbReference>
<sequence>MTSSYSLEPAPGAIPVLGHLLKVAGDPLGAFQSFRPIADIVTIRLATRTAFIVNHPDLIRHMLVNQAANFDKGAQFDKIRPLFGNGIATSSGGFHLRQRRMMQPAFHHSQMPAYVAIMEQVTAARTDAWQDTQLIAMDRELHAIALTIVARALFSADIGQHLVAEIEQSLPVILDGITRRAMAPTDLLEKLPTPYNRRLGHALDRIHSGVEQIIGNYQGDPDHGDLLSALLRARDDDGGGMSLQQVHDEIMTILLAGSETSANTMSWACHLLAQHPETQRHVQAEIDQVLNGRSITFVDLVKLEFTSRVVKETQRLYPAFWLSSRRPLIEVEIGGHAIPAGSQVFYSIHALHHDPVLHHDPERFDPDRWLPQRFRVIPRNAFIPFGAGARNCIGERFALTEALVVLATIIARWTLHPVPGESPRPLPKGILTPSQLPLTLERR</sequence>
<evidence type="ECO:0000256" key="5">
    <source>
        <dbReference type="ARBA" id="ARBA00023004"/>
    </source>
</evidence>
<keyword evidence="3 7" id="KW-0479">Metal-binding</keyword>
<name>A0A6G9ZD84_9NOCA</name>
<evidence type="ECO:0000256" key="7">
    <source>
        <dbReference type="PIRSR" id="PIRSR602401-1"/>
    </source>
</evidence>
<keyword evidence="6 8" id="KW-0503">Monooxygenase</keyword>
<dbReference type="AlphaFoldDB" id="A0A6G9ZD84"/>
<evidence type="ECO:0000256" key="1">
    <source>
        <dbReference type="ARBA" id="ARBA00010617"/>
    </source>
</evidence>
<keyword evidence="4 8" id="KW-0560">Oxidoreductase</keyword>
<dbReference type="RefSeq" id="WP_167490899.1">
    <property type="nucleotide sequence ID" value="NZ_CP046173.1"/>
</dbReference>
<dbReference type="PROSITE" id="PS00086">
    <property type="entry name" value="CYTOCHROME_P450"/>
    <property type="match status" value="1"/>
</dbReference>
<gene>
    <name evidence="9" type="ORF">F6W96_40200</name>
</gene>
<dbReference type="InterPro" id="IPR017972">
    <property type="entry name" value="Cyt_P450_CS"/>
</dbReference>
<evidence type="ECO:0000313" key="10">
    <source>
        <dbReference type="Proteomes" id="UP000500953"/>
    </source>
</evidence>
<evidence type="ECO:0000313" key="9">
    <source>
        <dbReference type="EMBL" id="QIS23575.1"/>
    </source>
</evidence>
<dbReference type="PRINTS" id="PR00385">
    <property type="entry name" value="P450"/>
</dbReference>
<evidence type="ECO:0000256" key="4">
    <source>
        <dbReference type="ARBA" id="ARBA00023002"/>
    </source>
</evidence>
<dbReference type="InterPro" id="IPR002401">
    <property type="entry name" value="Cyt_P450_E_grp-I"/>
</dbReference>
<dbReference type="PANTHER" id="PTHR24291:SF50">
    <property type="entry name" value="BIFUNCTIONAL ALBAFLAVENONE MONOOXYGENASE_TERPENE SYNTHASE"/>
    <property type="match status" value="1"/>
</dbReference>
<dbReference type="InterPro" id="IPR001128">
    <property type="entry name" value="Cyt_P450"/>
</dbReference>
<evidence type="ECO:0000256" key="3">
    <source>
        <dbReference type="ARBA" id="ARBA00022723"/>
    </source>
</evidence>
<evidence type="ECO:0000256" key="6">
    <source>
        <dbReference type="ARBA" id="ARBA00023033"/>
    </source>
</evidence>
<dbReference type="EMBL" id="CP046173">
    <property type="protein sequence ID" value="QIS23575.1"/>
    <property type="molecule type" value="Genomic_DNA"/>
</dbReference>
<evidence type="ECO:0000256" key="8">
    <source>
        <dbReference type="RuleBase" id="RU000461"/>
    </source>
</evidence>